<dbReference type="RefSeq" id="WP_166007403.1">
    <property type="nucleotide sequence ID" value="NZ_CP049886.1"/>
</dbReference>
<reference evidence="1 2" key="1">
    <citation type="submission" date="2020-03" db="EMBL/GenBank/DDBJ databases">
        <title>Vagococcus sp. nov., isolated from beetles.</title>
        <authorList>
            <person name="Hyun D.-W."/>
            <person name="Bae J.-W."/>
        </authorList>
    </citation>
    <scope>NUCLEOTIDE SEQUENCE [LARGE SCALE GENOMIC DNA]</scope>
    <source>
        <strain evidence="1 2">HDW17A</strain>
    </source>
</reference>
<evidence type="ECO:0000313" key="2">
    <source>
        <dbReference type="Proteomes" id="UP000500890"/>
    </source>
</evidence>
<organism evidence="1 2">
    <name type="scientific">Vagococcus coleopterorum</name>
    <dbReference type="NCBI Taxonomy" id="2714946"/>
    <lineage>
        <taxon>Bacteria</taxon>
        <taxon>Bacillati</taxon>
        <taxon>Bacillota</taxon>
        <taxon>Bacilli</taxon>
        <taxon>Lactobacillales</taxon>
        <taxon>Enterococcaceae</taxon>
        <taxon>Vagococcus</taxon>
    </lineage>
</organism>
<keyword evidence="2" id="KW-1185">Reference proteome</keyword>
<dbReference type="KEGG" id="vah:G7081_03385"/>
<accession>A0A6G8AMK5</accession>
<protein>
    <submittedName>
        <fullName evidence="1">Uncharacterized protein</fullName>
    </submittedName>
</protein>
<dbReference type="AlphaFoldDB" id="A0A6G8AMK5"/>
<proteinExistence type="predicted"/>
<dbReference type="Proteomes" id="UP000500890">
    <property type="component" value="Chromosome"/>
</dbReference>
<name>A0A6G8AMK5_9ENTE</name>
<sequence>MTKLNRRILMVILLILIVPILTHLTPKSALRTNLVTSGQIKTAFTADIKYLGKTDDDELAYEITPITKHKQAVHLPDHYLVKKELFYYLAEVWDQMDHLTP</sequence>
<gene>
    <name evidence="1" type="ORF">G7081_03385</name>
</gene>
<dbReference type="EMBL" id="CP049886">
    <property type="protein sequence ID" value="QIL46182.1"/>
    <property type="molecule type" value="Genomic_DNA"/>
</dbReference>
<evidence type="ECO:0000313" key="1">
    <source>
        <dbReference type="EMBL" id="QIL46182.1"/>
    </source>
</evidence>